<evidence type="ECO:0000259" key="4">
    <source>
        <dbReference type="PROSITE" id="PS50893"/>
    </source>
</evidence>
<dbReference type="PROSITE" id="PS50893">
    <property type="entry name" value="ABC_TRANSPORTER_2"/>
    <property type="match status" value="1"/>
</dbReference>
<keyword evidence="3 5" id="KW-0067">ATP-binding</keyword>
<organism evidence="5 6">
    <name type="scientific">Polymorphospora lycopeni</name>
    <dbReference type="NCBI Taxonomy" id="3140240"/>
    <lineage>
        <taxon>Bacteria</taxon>
        <taxon>Bacillati</taxon>
        <taxon>Actinomycetota</taxon>
        <taxon>Actinomycetes</taxon>
        <taxon>Micromonosporales</taxon>
        <taxon>Micromonosporaceae</taxon>
        <taxon>Polymorphospora</taxon>
    </lineage>
</organism>
<dbReference type="InterPro" id="IPR003439">
    <property type="entry name" value="ABC_transporter-like_ATP-bd"/>
</dbReference>
<dbReference type="SMART" id="SM00382">
    <property type="entry name" value="AAA"/>
    <property type="match status" value="1"/>
</dbReference>
<evidence type="ECO:0000313" key="6">
    <source>
        <dbReference type="Proteomes" id="UP001582793"/>
    </source>
</evidence>
<dbReference type="GO" id="GO:0005524">
    <property type="term" value="F:ATP binding"/>
    <property type="evidence" value="ECO:0007669"/>
    <property type="project" value="UniProtKB-KW"/>
</dbReference>
<dbReference type="InterPro" id="IPR027417">
    <property type="entry name" value="P-loop_NTPase"/>
</dbReference>
<dbReference type="Proteomes" id="UP001582793">
    <property type="component" value="Unassembled WGS sequence"/>
</dbReference>
<dbReference type="InterPro" id="IPR017871">
    <property type="entry name" value="ABC_transporter-like_CS"/>
</dbReference>
<protein>
    <submittedName>
        <fullName evidence="5">ABC transporter ATP-binding protein</fullName>
    </submittedName>
</protein>
<dbReference type="RefSeq" id="WP_357537456.1">
    <property type="nucleotide sequence ID" value="NZ_JBCGDC010000060.1"/>
</dbReference>
<gene>
    <name evidence="5" type="ORF">AAFH96_20455</name>
</gene>
<evidence type="ECO:0000256" key="1">
    <source>
        <dbReference type="ARBA" id="ARBA00022448"/>
    </source>
</evidence>
<dbReference type="InterPro" id="IPR050166">
    <property type="entry name" value="ABC_transporter_ATP-bind"/>
</dbReference>
<keyword evidence="1" id="KW-0813">Transport</keyword>
<dbReference type="CDD" id="cd03293">
    <property type="entry name" value="ABC_NrtD_SsuB_transporters"/>
    <property type="match status" value="1"/>
</dbReference>
<evidence type="ECO:0000256" key="3">
    <source>
        <dbReference type="ARBA" id="ARBA00022840"/>
    </source>
</evidence>
<evidence type="ECO:0000256" key="2">
    <source>
        <dbReference type="ARBA" id="ARBA00022741"/>
    </source>
</evidence>
<sequence length="274" mass="29903">MHTTTASDAAARGSARSGDDVHISFQDIGIVFPTGTRALAGVTLDVYEGEFLAIVGPSGCGKSTLLNMAAGLMTPTVGRVEYRGRQVRGPNRQVGYVTQKDQLLPWRTVEKNVMLPLEFRGVTAAEAKRRAGAVIEQVGLRGFENSYPGQLSGGMLKRASLARTMVYAPDTYLMDEPFASLDAQLRMVMQDELLRIWRETKSTFVFVTHDLAEAISLADRVVVISARPGVVKMTAEVHLGRPRSAITAHESPEFAGLLSRLWKALDQPSEEVRS</sequence>
<accession>A0ABV5CUK5</accession>
<keyword evidence="6" id="KW-1185">Reference proteome</keyword>
<evidence type="ECO:0000313" key="5">
    <source>
        <dbReference type="EMBL" id="MFB6395464.1"/>
    </source>
</evidence>
<dbReference type="PANTHER" id="PTHR42788:SF13">
    <property type="entry name" value="ALIPHATIC SULFONATES IMPORT ATP-BINDING PROTEIN SSUB"/>
    <property type="match status" value="1"/>
</dbReference>
<name>A0ABV5CUK5_9ACTN</name>
<dbReference type="PANTHER" id="PTHR42788">
    <property type="entry name" value="TAURINE IMPORT ATP-BINDING PROTEIN-RELATED"/>
    <property type="match status" value="1"/>
</dbReference>
<dbReference type="EMBL" id="JBCGDC010000060">
    <property type="protein sequence ID" value="MFB6395464.1"/>
    <property type="molecule type" value="Genomic_DNA"/>
</dbReference>
<reference evidence="5 6" key="1">
    <citation type="submission" date="2024-04" db="EMBL/GenBank/DDBJ databases">
        <title>Polymorphospora sp. isolated from Baiyangdian Lake in Xiong'an New Area.</title>
        <authorList>
            <person name="Zhang X."/>
            <person name="Liu J."/>
        </authorList>
    </citation>
    <scope>NUCLEOTIDE SEQUENCE [LARGE SCALE GENOMIC DNA]</scope>
    <source>
        <strain evidence="5 6">2-325</strain>
    </source>
</reference>
<dbReference type="PROSITE" id="PS00211">
    <property type="entry name" value="ABC_TRANSPORTER_1"/>
    <property type="match status" value="1"/>
</dbReference>
<dbReference type="Gene3D" id="3.40.50.300">
    <property type="entry name" value="P-loop containing nucleotide triphosphate hydrolases"/>
    <property type="match status" value="1"/>
</dbReference>
<feature type="domain" description="ABC transporter" evidence="4">
    <location>
        <begin position="23"/>
        <end position="251"/>
    </location>
</feature>
<dbReference type="InterPro" id="IPR003593">
    <property type="entry name" value="AAA+_ATPase"/>
</dbReference>
<dbReference type="SUPFAM" id="SSF52540">
    <property type="entry name" value="P-loop containing nucleoside triphosphate hydrolases"/>
    <property type="match status" value="1"/>
</dbReference>
<keyword evidence="2" id="KW-0547">Nucleotide-binding</keyword>
<comment type="caution">
    <text evidence="5">The sequence shown here is derived from an EMBL/GenBank/DDBJ whole genome shotgun (WGS) entry which is preliminary data.</text>
</comment>
<proteinExistence type="predicted"/>
<dbReference type="Pfam" id="PF00005">
    <property type="entry name" value="ABC_tran"/>
    <property type="match status" value="1"/>
</dbReference>